<reference evidence="3" key="1">
    <citation type="journal article" date="2019" name="Int. J. Syst. Evol. Microbiol.">
        <title>The Global Catalogue of Microorganisms (GCM) 10K type strain sequencing project: providing services to taxonomists for standard genome sequencing and annotation.</title>
        <authorList>
            <consortium name="The Broad Institute Genomics Platform"/>
            <consortium name="The Broad Institute Genome Sequencing Center for Infectious Disease"/>
            <person name="Wu L."/>
            <person name="Ma J."/>
        </authorList>
    </citation>
    <scope>NUCLEOTIDE SEQUENCE [LARGE SCALE GENOMIC DNA]</scope>
    <source>
        <strain evidence="3">JCM 17551</strain>
    </source>
</reference>
<comment type="similarity">
    <text evidence="1">Belongs to the bacterial reverse transcriptase family.</text>
</comment>
<dbReference type="EMBL" id="BAABBN010000004">
    <property type="protein sequence ID" value="GAA3919147.1"/>
    <property type="molecule type" value="Genomic_DNA"/>
</dbReference>
<sequence length="129" mass="14643">MRNRIESNSKLSLSLFDRVLGRDNLIRALKQVQRNKGAAGVDGMSVDQLTELLKSHWLTIKAKLLKGNYSPKPVLRIEIPKGDGTHRPLGIPVALDRVKQQAIAKVLEEEWEPKFHPNSYGFRPTVFLF</sequence>
<accession>A0ABP7MAN7</accession>
<evidence type="ECO:0008006" key="4">
    <source>
        <dbReference type="Google" id="ProtNLM"/>
    </source>
</evidence>
<gene>
    <name evidence="2" type="ORF">GCM10022277_13140</name>
</gene>
<protein>
    <recommendedName>
        <fullName evidence="4">Group II intron reverse transcriptase/maturase</fullName>
    </recommendedName>
</protein>
<organism evidence="2 3">
    <name type="scientific">Litoribacillus peritrichatus</name>
    <dbReference type="NCBI Taxonomy" id="718191"/>
    <lineage>
        <taxon>Bacteria</taxon>
        <taxon>Pseudomonadati</taxon>
        <taxon>Pseudomonadota</taxon>
        <taxon>Gammaproteobacteria</taxon>
        <taxon>Oceanospirillales</taxon>
        <taxon>Oceanospirillaceae</taxon>
        <taxon>Litoribacillus</taxon>
    </lineage>
</organism>
<dbReference type="Proteomes" id="UP001501565">
    <property type="component" value="Unassembled WGS sequence"/>
</dbReference>
<dbReference type="RefSeq" id="WP_344796706.1">
    <property type="nucleotide sequence ID" value="NZ_BAABBN010000004.1"/>
</dbReference>
<dbReference type="InterPro" id="IPR043502">
    <property type="entry name" value="DNA/RNA_pol_sf"/>
</dbReference>
<evidence type="ECO:0000256" key="1">
    <source>
        <dbReference type="ARBA" id="ARBA00034120"/>
    </source>
</evidence>
<evidence type="ECO:0000313" key="2">
    <source>
        <dbReference type="EMBL" id="GAA3919147.1"/>
    </source>
</evidence>
<keyword evidence="3" id="KW-1185">Reference proteome</keyword>
<evidence type="ECO:0000313" key="3">
    <source>
        <dbReference type="Proteomes" id="UP001501565"/>
    </source>
</evidence>
<comment type="caution">
    <text evidence="2">The sequence shown here is derived from an EMBL/GenBank/DDBJ whole genome shotgun (WGS) entry which is preliminary data.</text>
</comment>
<proteinExistence type="inferred from homology"/>
<dbReference type="PANTHER" id="PTHR34047:SF8">
    <property type="entry name" value="PROTEIN YKFC"/>
    <property type="match status" value="1"/>
</dbReference>
<dbReference type="PANTHER" id="PTHR34047">
    <property type="entry name" value="NUCLEAR INTRON MATURASE 1, MITOCHONDRIAL-RELATED"/>
    <property type="match status" value="1"/>
</dbReference>
<dbReference type="SUPFAM" id="SSF56672">
    <property type="entry name" value="DNA/RNA polymerases"/>
    <property type="match status" value="1"/>
</dbReference>
<dbReference type="InterPro" id="IPR051083">
    <property type="entry name" value="GrpII_Intron_Splice-Mob/Def"/>
</dbReference>
<name>A0ABP7MAN7_9GAMM</name>